<keyword evidence="4" id="KW-1003">Cell membrane</keyword>
<evidence type="ECO:0000256" key="12">
    <source>
        <dbReference type="SAM" id="Phobius"/>
    </source>
</evidence>
<dbReference type="InterPro" id="IPR051163">
    <property type="entry name" value="Sodium:Solute_Symporter_SSF"/>
</dbReference>
<evidence type="ECO:0000256" key="9">
    <source>
        <dbReference type="ARBA" id="ARBA00023136"/>
    </source>
</evidence>
<reference evidence="14" key="1">
    <citation type="submission" date="2011-05" db="EMBL/GenBank/DDBJ databases">
        <authorList>
            <person name="Richards S.R."/>
            <person name="Qu J."/>
            <person name="Jiang H."/>
            <person name="Jhangiani S.N."/>
            <person name="Agravi P."/>
            <person name="Goodspeed R."/>
            <person name="Gross S."/>
            <person name="Mandapat C."/>
            <person name="Jackson L."/>
            <person name="Mathew T."/>
            <person name="Pu L."/>
            <person name="Thornton R."/>
            <person name="Saada N."/>
            <person name="Wilczek-Boney K.B."/>
            <person name="Lee S."/>
            <person name="Kovar C."/>
            <person name="Wu Y."/>
            <person name="Scherer S.E."/>
            <person name="Worley K.C."/>
            <person name="Muzny D.M."/>
            <person name="Gibbs R."/>
        </authorList>
    </citation>
    <scope>NUCLEOTIDE SEQUENCE</scope>
    <source>
        <strain evidence="14">Brora</strain>
    </source>
</reference>
<dbReference type="Pfam" id="PF00474">
    <property type="entry name" value="SSF"/>
    <property type="match status" value="1"/>
</dbReference>
<evidence type="ECO:0000256" key="8">
    <source>
        <dbReference type="ARBA" id="ARBA00023065"/>
    </source>
</evidence>
<keyword evidence="9 12" id="KW-0472">Membrane</keyword>
<evidence type="ECO:0000256" key="10">
    <source>
        <dbReference type="ARBA" id="ARBA00023201"/>
    </source>
</evidence>
<comment type="subcellular location">
    <subcellularLocation>
        <location evidence="1">Cell membrane</location>
        <topology evidence="1">Multi-pass membrane protein</topology>
    </subcellularLocation>
</comment>
<evidence type="ECO:0000256" key="6">
    <source>
        <dbReference type="ARBA" id="ARBA00022989"/>
    </source>
</evidence>
<feature type="transmembrane region" description="Helical" evidence="12">
    <location>
        <begin position="111"/>
        <end position="130"/>
    </location>
</feature>
<evidence type="ECO:0000256" key="3">
    <source>
        <dbReference type="ARBA" id="ARBA00022448"/>
    </source>
</evidence>
<evidence type="ECO:0000256" key="11">
    <source>
        <dbReference type="RuleBase" id="RU362091"/>
    </source>
</evidence>
<comment type="similarity">
    <text evidence="2 11">Belongs to the sodium:solute symporter (SSF) (TC 2.A.21) family.</text>
</comment>
<dbReference type="STRING" id="126957.T1JJ34"/>
<dbReference type="Proteomes" id="UP000014500">
    <property type="component" value="Unassembled WGS sequence"/>
</dbReference>
<reference evidence="13" key="2">
    <citation type="submission" date="2015-02" db="UniProtKB">
        <authorList>
            <consortium name="EnsemblMetazoa"/>
        </authorList>
    </citation>
    <scope>IDENTIFICATION</scope>
</reference>
<dbReference type="PhylomeDB" id="T1JJ34"/>
<dbReference type="InterPro" id="IPR001734">
    <property type="entry name" value="Na/solute_symporter"/>
</dbReference>
<accession>T1JJ34</accession>
<dbReference type="GO" id="GO:0015293">
    <property type="term" value="F:symporter activity"/>
    <property type="evidence" value="ECO:0007669"/>
    <property type="project" value="TreeGrafter"/>
</dbReference>
<name>T1JJ34_STRMM</name>
<dbReference type="EMBL" id="JH430884">
    <property type="status" value="NOT_ANNOTATED_CDS"/>
    <property type="molecule type" value="Genomic_DNA"/>
</dbReference>
<dbReference type="OMA" id="WEICERG"/>
<evidence type="ECO:0008006" key="15">
    <source>
        <dbReference type="Google" id="ProtNLM"/>
    </source>
</evidence>
<feature type="transmembrane region" description="Helical" evidence="12">
    <location>
        <begin position="33"/>
        <end position="52"/>
    </location>
</feature>
<dbReference type="AlphaFoldDB" id="T1JJ34"/>
<evidence type="ECO:0000313" key="14">
    <source>
        <dbReference type="Proteomes" id="UP000014500"/>
    </source>
</evidence>
<evidence type="ECO:0000256" key="4">
    <source>
        <dbReference type="ARBA" id="ARBA00022475"/>
    </source>
</evidence>
<keyword evidence="5 12" id="KW-0812">Transmembrane</keyword>
<keyword evidence="14" id="KW-1185">Reference proteome</keyword>
<keyword evidence="7" id="KW-0915">Sodium</keyword>
<sequence>MTSYAQTLFVDRKFAYDVIWRHPPIANDVMTGLTIWTSVLSTTIIGTIYTSIGGIKAVVWTDALQLIIFTGALLAPIINSGTSVGSLSYIFSKNMEGHRLTNLSFDADPRVRFTFWGLIIYSTMNSLNLYGTNQTSIQRYLCCRNKITAQRYNKWSERNVL</sequence>
<dbReference type="GO" id="GO:0006814">
    <property type="term" value="P:sodium ion transport"/>
    <property type="evidence" value="ECO:0007669"/>
    <property type="project" value="UniProtKB-KW"/>
</dbReference>
<dbReference type="PANTHER" id="PTHR42985:SF40">
    <property type="entry name" value="LD47995P-RELATED"/>
    <property type="match status" value="1"/>
</dbReference>
<feature type="transmembrane region" description="Helical" evidence="12">
    <location>
        <begin position="64"/>
        <end position="91"/>
    </location>
</feature>
<evidence type="ECO:0000256" key="5">
    <source>
        <dbReference type="ARBA" id="ARBA00022692"/>
    </source>
</evidence>
<dbReference type="PROSITE" id="PS50283">
    <property type="entry name" value="NA_SOLUT_SYMP_3"/>
    <property type="match status" value="1"/>
</dbReference>
<dbReference type="HOGENOM" id="CLU_1645859_0_0_1"/>
<evidence type="ECO:0000256" key="2">
    <source>
        <dbReference type="ARBA" id="ARBA00006434"/>
    </source>
</evidence>
<dbReference type="GO" id="GO:0005886">
    <property type="term" value="C:plasma membrane"/>
    <property type="evidence" value="ECO:0007669"/>
    <property type="project" value="UniProtKB-SubCell"/>
</dbReference>
<keyword evidence="3" id="KW-0813">Transport</keyword>
<evidence type="ECO:0000256" key="7">
    <source>
        <dbReference type="ARBA" id="ARBA00023053"/>
    </source>
</evidence>
<dbReference type="InterPro" id="IPR038377">
    <property type="entry name" value="Na/Glc_symporter_sf"/>
</dbReference>
<keyword evidence="8" id="KW-0406">Ion transport</keyword>
<dbReference type="EnsemblMetazoa" id="SMAR013865-RA">
    <property type="protein sequence ID" value="SMAR013865-PA"/>
    <property type="gene ID" value="SMAR013865"/>
</dbReference>
<evidence type="ECO:0000256" key="1">
    <source>
        <dbReference type="ARBA" id="ARBA00004651"/>
    </source>
</evidence>
<organism evidence="13 14">
    <name type="scientific">Strigamia maritima</name>
    <name type="common">European centipede</name>
    <name type="synonym">Geophilus maritimus</name>
    <dbReference type="NCBI Taxonomy" id="126957"/>
    <lineage>
        <taxon>Eukaryota</taxon>
        <taxon>Metazoa</taxon>
        <taxon>Ecdysozoa</taxon>
        <taxon>Arthropoda</taxon>
        <taxon>Myriapoda</taxon>
        <taxon>Chilopoda</taxon>
        <taxon>Pleurostigmophora</taxon>
        <taxon>Geophilomorpha</taxon>
        <taxon>Linotaeniidae</taxon>
        <taxon>Strigamia</taxon>
    </lineage>
</organism>
<dbReference type="PANTHER" id="PTHR42985">
    <property type="entry name" value="SODIUM-COUPLED MONOCARBOXYLATE TRANSPORTER"/>
    <property type="match status" value="1"/>
</dbReference>
<evidence type="ECO:0000313" key="13">
    <source>
        <dbReference type="EnsemblMetazoa" id="SMAR013865-PA"/>
    </source>
</evidence>
<keyword evidence="6 12" id="KW-1133">Transmembrane helix</keyword>
<dbReference type="Gene3D" id="1.20.1730.10">
    <property type="entry name" value="Sodium/glucose cotransporter"/>
    <property type="match status" value="1"/>
</dbReference>
<protein>
    <recommendedName>
        <fullName evidence="15">Amino acid permease/ SLC12A domain-containing protein</fullName>
    </recommendedName>
</protein>
<proteinExistence type="inferred from homology"/>
<keyword evidence="10" id="KW-0739">Sodium transport</keyword>
<dbReference type="eggNOG" id="KOG2349">
    <property type="taxonomic scope" value="Eukaryota"/>
</dbReference>